<dbReference type="Proteomes" id="UP000267342">
    <property type="component" value="Chromosome"/>
</dbReference>
<feature type="region of interest" description="Disordered" evidence="1">
    <location>
        <begin position="36"/>
        <end position="157"/>
    </location>
</feature>
<gene>
    <name evidence="3" type="ORF">ZBT109_2563</name>
</gene>
<proteinExistence type="predicted"/>
<name>A0A348HI41_9GAMM</name>
<evidence type="ECO:0000313" key="4">
    <source>
        <dbReference type="Proteomes" id="UP000267342"/>
    </source>
</evidence>
<feature type="signal peptide" evidence="2">
    <location>
        <begin position="1"/>
        <end position="24"/>
    </location>
</feature>
<protein>
    <submittedName>
        <fullName evidence="3">Halovibrin</fullName>
    </submittedName>
</protein>
<reference evidence="3 4" key="1">
    <citation type="submission" date="2018-09" db="EMBL/GenBank/DDBJ databases">
        <title>Zymobacter palmae IAM14233 (=T109) whole genome analysis.</title>
        <authorList>
            <person name="Yanase H."/>
        </authorList>
    </citation>
    <scope>NUCLEOTIDE SEQUENCE [LARGE SCALE GENOMIC DNA]</scope>
    <source>
        <strain evidence="3 4">IAM14233</strain>
    </source>
</reference>
<dbReference type="OrthoDB" id="6766953at2"/>
<keyword evidence="2" id="KW-0732">Signal</keyword>
<sequence>MTYEQFIYSLLGILSPFFTPGVQADSLTTQPDVVVTPTSSTATSTATTPSATSTTDNSSTSTGTTTGSTTGSSTSGTGTTTGSAAGSSASSTGTTTGSTTGSSTSGTGTTTGSTTGSSTSGTGTTTGSTTSGTGNTTTGSTTTTTTERPTVKTPYRRTALELSRQYYDTRSQCNDGSPAYMCTGVMLRSNKNYSDQYHVWDPSPFSTKTGGTSFSWLRSDTRYSHLAFGYNSGFIFFPQQKADANAVKVDALCYFLLDASTASRDNHGCGAATAEFPDTSNTCDHYGIATAEKWLEHYQSEQNDRQHHQCGFDLSGDKATAAERFKVATTAHALLGDTGFNELNEFRLATWESGKGSQLPLQAFFYLADTDGLSDAQHYQLDYYNQTQAFLPVIRITMPQTQSAQVQFNYVPSDQVLTPVY</sequence>
<feature type="chain" id="PRO_5016989616" evidence="2">
    <location>
        <begin position="25"/>
        <end position="421"/>
    </location>
</feature>
<feature type="compositionally biased region" description="Low complexity" evidence="1">
    <location>
        <begin position="36"/>
        <end position="146"/>
    </location>
</feature>
<evidence type="ECO:0000313" key="3">
    <source>
        <dbReference type="EMBL" id="BBG31293.1"/>
    </source>
</evidence>
<dbReference type="AlphaFoldDB" id="A0A348HI41"/>
<accession>A0A348HI41</accession>
<dbReference type="STRING" id="1123510.GCA_000620025_01727"/>
<dbReference type="KEGG" id="zpl:ZBT109_2563"/>
<dbReference type="EMBL" id="AP018933">
    <property type="protein sequence ID" value="BBG31293.1"/>
    <property type="molecule type" value="Genomic_DNA"/>
</dbReference>
<organism evidence="3 4">
    <name type="scientific">Zymobacter palmae</name>
    <dbReference type="NCBI Taxonomy" id="33074"/>
    <lineage>
        <taxon>Bacteria</taxon>
        <taxon>Pseudomonadati</taxon>
        <taxon>Pseudomonadota</taxon>
        <taxon>Gammaproteobacteria</taxon>
        <taxon>Oceanospirillales</taxon>
        <taxon>Halomonadaceae</taxon>
        <taxon>Zymobacter group</taxon>
        <taxon>Zymobacter</taxon>
    </lineage>
</organism>
<keyword evidence="4" id="KW-1185">Reference proteome</keyword>
<evidence type="ECO:0000256" key="2">
    <source>
        <dbReference type="SAM" id="SignalP"/>
    </source>
</evidence>
<dbReference type="RefSeq" id="WP_145984533.1">
    <property type="nucleotide sequence ID" value="NZ_AP018933.1"/>
</dbReference>
<evidence type="ECO:0000256" key="1">
    <source>
        <dbReference type="SAM" id="MobiDB-lite"/>
    </source>
</evidence>